<dbReference type="Proteomes" id="UP000186221">
    <property type="component" value="Unassembled WGS sequence"/>
</dbReference>
<organism evidence="1 2">
    <name type="scientific">Rhodobacter aestuarii</name>
    <dbReference type="NCBI Taxonomy" id="453582"/>
    <lineage>
        <taxon>Bacteria</taxon>
        <taxon>Pseudomonadati</taxon>
        <taxon>Pseudomonadota</taxon>
        <taxon>Alphaproteobacteria</taxon>
        <taxon>Rhodobacterales</taxon>
        <taxon>Rhodobacter group</taxon>
        <taxon>Rhodobacter</taxon>
    </lineage>
</organism>
<keyword evidence="2" id="KW-1185">Reference proteome</keyword>
<dbReference type="OrthoDB" id="7586039at2"/>
<proteinExistence type="predicted"/>
<dbReference type="AlphaFoldDB" id="A0A1N7Q2W4"/>
<dbReference type="RefSeq" id="WP_076486119.1">
    <property type="nucleotide sequence ID" value="NZ_FTOG01000012.1"/>
</dbReference>
<gene>
    <name evidence="1" type="ORF">SAMN05421580_112103</name>
</gene>
<protein>
    <recommendedName>
        <fullName evidence="3">Restriction alleviation protein Lar</fullName>
    </recommendedName>
</protein>
<dbReference type="Pfam" id="PF14354">
    <property type="entry name" value="Lar_restr_allev"/>
    <property type="match status" value="1"/>
</dbReference>
<accession>A0A1N7Q2W4</accession>
<dbReference type="EMBL" id="FTOG01000012">
    <property type="protein sequence ID" value="SIT17019.1"/>
    <property type="molecule type" value="Genomic_DNA"/>
</dbReference>
<dbReference type="STRING" id="453582.SAMN05421580_112103"/>
<name>A0A1N7Q2W4_9RHOB</name>
<evidence type="ECO:0008006" key="3">
    <source>
        <dbReference type="Google" id="ProtNLM"/>
    </source>
</evidence>
<evidence type="ECO:0000313" key="1">
    <source>
        <dbReference type="EMBL" id="SIT17019.1"/>
    </source>
</evidence>
<evidence type="ECO:0000313" key="2">
    <source>
        <dbReference type="Proteomes" id="UP000186221"/>
    </source>
</evidence>
<sequence length="79" mass="8377">MAQVALKPCPFCGAQAKLYGTQSDGYLHCPNDACPVKPSVFAKRIGFKGSLIDAWNTRATLPAKDAEQVDHLLAAQAGC</sequence>
<reference evidence="2" key="1">
    <citation type="submission" date="2017-01" db="EMBL/GenBank/DDBJ databases">
        <authorList>
            <person name="Varghese N."/>
            <person name="Submissions S."/>
        </authorList>
    </citation>
    <scope>NUCLEOTIDE SEQUENCE [LARGE SCALE GENOMIC DNA]</scope>
    <source>
        <strain evidence="2">DSM 19945</strain>
    </source>
</reference>